<comment type="caution">
    <text evidence="7">The sequence shown here is derived from an EMBL/GenBank/DDBJ whole genome shotgun (WGS) entry which is preliminary data.</text>
</comment>
<organism evidence="7 8">
    <name type="scientific">Rhizoclosmatium globosum</name>
    <dbReference type="NCBI Taxonomy" id="329046"/>
    <lineage>
        <taxon>Eukaryota</taxon>
        <taxon>Fungi</taxon>
        <taxon>Fungi incertae sedis</taxon>
        <taxon>Chytridiomycota</taxon>
        <taxon>Chytridiomycota incertae sedis</taxon>
        <taxon>Chytridiomycetes</taxon>
        <taxon>Chytridiales</taxon>
        <taxon>Chytriomycetaceae</taxon>
        <taxon>Rhizoclosmatium</taxon>
    </lineage>
</organism>
<dbReference type="InterPro" id="IPR002938">
    <property type="entry name" value="FAD-bd"/>
</dbReference>
<accession>A0A1Y2BTZ6</accession>
<evidence type="ECO:0000259" key="6">
    <source>
        <dbReference type="Pfam" id="PF01494"/>
    </source>
</evidence>
<dbReference type="SUPFAM" id="SSF51905">
    <property type="entry name" value="FAD/NAD(P)-binding domain"/>
    <property type="match status" value="1"/>
</dbReference>
<dbReference type="Pfam" id="PF01494">
    <property type="entry name" value="FAD_binding_3"/>
    <property type="match status" value="1"/>
</dbReference>
<evidence type="ECO:0000313" key="8">
    <source>
        <dbReference type="Proteomes" id="UP000193642"/>
    </source>
</evidence>
<dbReference type="GO" id="GO:0071949">
    <property type="term" value="F:FAD binding"/>
    <property type="evidence" value="ECO:0007669"/>
    <property type="project" value="InterPro"/>
</dbReference>
<evidence type="ECO:0000313" key="7">
    <source>
        <dbReference type="EMBL" id="ORY38221.1"/>
    </source>
</evidence>
<feature type="domain" description="FAD-binding" evidence="6">
    <location>
        <begin position="63"/>
        <end position="241"/>
    </location>
</feature>
<keyword evidence="2" id="KW-0285">Flavoprotein</keyword>
<evidence type="ECO:0000256" key="1">
    <source>
        <dbReference type="ARBA" id="ARBA00007992"/>
    </source>
</evidence>
<keyword evidence="4" id="KW-0560">Oxidoreductase</keyword>
<keyword evidence="8" id="KW-1185">Reference proteome</keyword>
<protein>
    <submittedName>
        <fullName evidence="7">FAD/NAD(P)-binding domain-containing protein</fullName>
    </submittedName>
</protein>
<dbReference type="Gene3D" id="3.50.50.60">
    <property type="entry name" value="FAD/NAD(P)-binding domain"/>
    <property type="match status" value="1"/>
</dbReference>
<dbReference type="InterPro" id="IPR050493">
    <property type="entry name" value="FAD-dep_Monooxygenase_BioMet"/>
</dbReference>
<sequence>MPSVIVIGSGLVGAATGLRFTKPAYNVLCMIKSTLCKQSLRTRQLNSVPQEVGGAPDVLESLTCITFRAVMIQAGGLRVLRSLGLLDECIEAGALLPYTVWAKIDGSAPVVADARILNKTAGETDTRLLTPLHILRSTLHNILMKECHKFGIKTLVNKKLVDVKQDESVTADLLIGADGIHSPTRRNVFGEALKANFTGEMGHIGVVNIKEHGITFKEKEEFAFYIDRDRKRFVANFKVTDEIAAVRVNLEATTRDGYTYWRRCSRNGTKRRYWLLTGLEDAGTLLALLRHYPEEQNWQKALSLYSKIRVQRGTAAANQARSMRERGMAASIFGGGLNHLFFRLAMTAANAGMFTLYTIFDCDAEVAKAIENDSN</sequence>
<dbReference type="STRING" id="329046.A0A1Y2BTZ6"/>
<proteinExistence type="inferred from homology"/>
<dbReference type="InterPro" id="IPR036188">
    <property type="entry name" value="FAD/NAD-bd_sf"/>
</dbReference>
<evidence type="ECO:0000256" key="4">
    <source>
        <dbReference type="ARBA" id="ARBA00023002"/>
    </source>
</evidence>
<dbReference type="GO" id="GO:0004497">
    <property type="term" value="F:monooxygenase activity"/>
    <property type="evidence" value="ECO:0007669"/>
    <property type="project" value="UniProtKB-KW"/>
</dbReference>
<evidence type="ECO:0000256" key="2">
    <source>
        <dbReference type="ARBA" id="ARBA00022630"/>
    </source>
</evidence>
<gene>
    <name evidence="7" type="ORF">BCR33DRAFT_769321</name>
</gene>
<dbReference type="Proteomes" id="UP000193642">
    <property type="component" value="Unassembled WGS sequence"/>
</dbReference>
<dbReference type="PANTHER" id="PTHR13789:SF309">
    <property type="entry name" value="PUTATIVE (AFU_ORTHOLOGUE AFUA_6G14510)-RELATED"/>
    <property type="match status" value="1"/>
</dbReference>
<dbReference type="PRINTS" id="PR00420">
    <property type="entry name" value="RNGMNOXGNASE"/>
</dbReference>
<dbReference type="EMBL" id="MCGO01000045">
    <property type="protein sequence ID" value="ORY38221.1"/>
    <property type="molecule type" value="Genomic_DNA"/>
</dbReference>
<reference evidence="7 8" key="1">
    <citation type="submission" date="2016-07" db="EMBL/GenBank/DDBJ databases">
        <title>Pervasive Adenine N6-methylation of Active Genes in Fungi.</title>
        <authorList>
            <consortium name="DOE Joint Genome Institute"/>
            <person name="Mondo S.J."/>
            <person name="Dannebaum R.O."/>
            <person name="Kuo R.C."/>
            <person name="Labutti K."/>
            <person name="Haridas S."/>
            <person name="Kuo A."/>
            <person name="Salamov A."/>
            <person name="Ahrendt S.R."/>
            <person name="Lipzen A."/>
            <person name="Sullivan W."/>
            <person name="Andreopoulos W.B."/>
            <person name="Clum A."/>
            <person name="Lindquist E."/>
            <person name="Daum C."/>
            <person name="Ramamoorthy G.K."/>
            <person name="Gryganskyi A."/>
            <person name="Culley D."/>
            <person name="Magnuson J.K."/>
            <person name="James T.Y."/>
            <person name="O'Malley M.A."/>
            <person name="Stajich J.E."/>
            <person name="Spatafora J.W."/>
            <person name="Visel A."/>
            <person name="Grigoriev I.V."/>
        </authorList>
    </citation>
    <scope>NUCLEOTIDE SEQUENCE [LARGE SCALE GENOMIC DNA]</scope>
    <source>
        <strain evidence="7 8">JEL800</strain>
    </source>
</reference>
<keyword evidence="3" id="KW-0274">FAD</keyword>
<keyword evidence="5" id="KW-0503">Monooxygenase</keyword>
<comment type="similarity">
    <text evidence="1">Belongs to the paxM FAD-dependent monooxygenase family.</text>
</comment>
<evidence type="ECO:0000256" key="5">
    <source>
        <dbReference type="ARBA" id="ARBA00023033"/>
    </source>
</evidence>
<evidence type="ECO:0000256" key="3">
    <source>
        <dbReference type="ARBA" id="ARBA00022827"/>
    </source>
</evidence>
<name>A0A1Y2BTZ6_9FUNG</name>
<dbReference type="PANTHER" id="PTHR13789">
    <property type="entry name" value="MONOOXYGENASE"/>
    <property type="match status" value="1"/>
</dbReference>
<dbReference type="AlphaFoldDB" id="A0A1Y2BTZ6"/>